<dbReference type="Gene3D" id="1.20.1720.10">
    <property type="entry name" value="Multidrug resistance protein D"/>
    <property type="match status" value="1"/>
</dbReference>
<evidence type="ECO:0000313" key="11">
    <source>
        <dbReference type="Proteomes" id="UP000320876"/>
    </source>
</evidence>
<gene>
    <name evidence="10" type="ORF">FB471_4978</name>
</gene>
<feature type="transmembrane region" description="Helical" evidence="8">
    <location>
        <begin position="54"/>
        <end position="74"/>
    </location>
</feature>
<evidence type="ECO:0000256" key="7">
    <source>
        <dbReference type="SAM" id="MobiDB-lite"/>
    </source>
</evidence>
<dbReference type="SUPFAM" id="SSF103473">
    <property type="entry name" value="MFS general substrate transporter"/>
    <property type="match status" value="1"/>
</dbReference>
<dbReference type="RefSeq" id="WP_142000724.1">
    <property type="nucleotide sequence ID" value="NZ_VFML01000001.1"/>
</dbReference>
<feature type="transmembrane region" description="Helical" evidence="8">
    <location>
        <begin position="421"/>
        <end position="438"/>
    </location>
</feature>
<name>A0A542DPX7_AMYCI</name>
<dbReference type="AlphaFoldDB" id="A0A542DPX7"/>
<evidence type="ECO:0000259" key="9">
    <source>
        <dbReference type="PROSITE" id="PS50850"/>
    </source>
</evidence>
<dbReference type="Pfam" id="PF07690">
    <property type="entry name" value="MFS_1"/>
    <property type="match status" value="1"/>
</dbReference>
<sequence>MTTTNPQPAVGQTDRRRWIALAIMMAAGFMDLLDVTIVNIAIPSIRGTLDASASQIQWIVAGYVLAFAVGLITGGRLGDIYGRKRVFLLGVGAFTLASALCGLATSAEMLVASRILQGAAAAVMVPQILSTVHATFPPHERGKVFGMWGAIVGLGGLTGPLLGALLTAWNVFDLAWRPIFLINLPVGIAALVLGAKYITETKAPYRLRLDLVGVVLGTAGLLMLLYPLTLGEEIGWPTWTFVTMALSVVVFVGLVAYERAKTRRDGSPLIELSLFSVRSFSAGIVVQIAFGIVSGIFFLVWSLYMQVGLGWSVLKAGLTGIPFSLATAVLAGVSVEKLVPRFGRKVLQAGALIMAAGMLLYLGATELFGQEIASWHMFLPLIVVGAGMGLIVAPLANAVLGDVPVQHSGSASGLISTTQQLGMALGLGLTSVFFFGVLGDQLTPATLGPAFVAAFQNTLWWVAGILVATFLVMFALPMRAMPQWVAPEPEPEPAAAPEAAAKVEAATEPV</sequence>
<dbReference type="PANTHER" id="PTHR42718">
    <property type="entry name" value="MAJOR FACILITATOR SUPERFAMILY MULTIDRUG TRANSPORTER MFSC"/>
    <property type="match status" value="1"/>
</dbReference>
<dbReference type="PANTHER" id="PTHR42718:SF39">
    <property type="entry name" value="ACTINORHODIN TRANSPORTER-RELATED"/>
    <property type="match status" value="1"/>
</dbReference>
<dbReference type="InterPro" id="IPR036259">
    <property type="entry name" value="MFS_trans_sf"/>
</dbReference>
<protein>
    <submittedName>
        <fullName evidence="10">EmrB/QacA subfamily drug resistance transporter</fullName>
    </submittedName>
</protein>
<evidence type="ECO:0000256" key="8">
    <source>
        <dbReference type="SAM" id="Phobius"/>
    </source>
</evidence>
<feature type="transmembrane region" description="Helical" evidence="8">
    <location>
        <begin position="175"/>
        <end position="195"/>
    </location>
</feature>
<dbReference type="OrthoDB" id="4532109at2"/>
<organism evidence="10 11">
    <name type="scientific">Amycolatopsis cihanbeyliensis</name>
    <dbReference type="NCBI Taxonomy" id="1128664"/>
    <lineage>
        <taxon>Bacteria</taxon>
        <taxon>Bacillati</taxon>
        <taxon>Actinomycetota</taxon>
        <taxon>Actinomycetes</taxon>
        <taxon>Pseudonocardiales</taxon>
        <taxon>Pseudonocardiaceae</taxon>
        <taxon>Amycolatopsis</taxon>
    </lineage>
</organism>
<comment type="subcellular location">
    <subcellularLocation>
        <location evidence="1">Cell membrane</location>
        <topology evidence="1">Multi-pass membrane protein</topology>
    </subcellularLocation>
</comment>
<proteinExistence type="predicted"/>
<evidence type="ECO:0000256" key="2">
    <source>
        <dbReference type="ARBA" id="ARBA00022448"/>
    </source>
</evidence>
<dbReference type="GO" id="GO:0005886">
    <property type="term" value="C:plasma membrane"/>
    <property type="evidence" value="ECO:0007669"/>
    <property type="project" value="UniProtKB-SubCell"/>
</dbReference>
<keyword evidence="5 8" id="KW-1133">Transmembrane helix</keyword>
<feature type="region of interest" description="Disordered" evidence="7">
    <location>
        <begin position="487"/>
        <end position="510"/>
    </location>
</feature>
<comment type="caution">
    <text evidence="10">The sequence shown here is derived from an EMBL/GenBank/DDBJ whole genome shotgun (WGS) entry which is preliminary data.</text>
</comment>
<evidence type="ECO:0000256" key="4">
    <source>
        <dbReference type="ARBA" id="ARBA00022692"/>
    </source>
</evidence>
<dbReference type="GO" id="GO:0022857">
    <property type="term" value="F:transmembrane transporter activity"/>
    <property type="evidence" value="ECO:0007669"/>
    <property type="project" value="InterPro"/>
</dbReference>
<feature type="transmembrane region" description="Helical" evidence="8">
    <location>
        <begin position="111"/>
        <end position="132"/>
    </location>
</feature>
<dbReference type="EMBL" id="VFML01000001">
    <property type="protein sequence ID" value="TQJ05153.1"/>
    <property type="molecule type" value="Genomic_DNA"/>
</dbReference>
<feature type="compositionally biased region" description="Low complexity" evidence="7">
    <location>
        <begin position="493"/>
        <end position="510"/>
    </location>
</feature>
<feature type="transmembrane region" description="Helical" evidence="8">
    <location>
        <begin position="238"/>
        <end position="257"/>
    </location>
</feature>
<keyword evidence="4 8" id="KW-0812">Transmembrane</keyword>
<dbReference type="InterPro" id="IPR020846">
    <property type="entry name" value="MFS_dom"/>
</dbReference>
<evidence type="ECO:0000256" key="3">
    <source>
        <dbReference type="ARBA" id="ARBA00022475"/>
    </source>
</evidence>
<feature type="transmembrane region" description="Helical" evidence="8">
    <location>
        <begin position="86"/>
        <end position="105"/>
    </location>
</feature>
<dbReference type="Gene3D" id="1.20.1250.20">
    <property type="entry name" value="MFS general substrate transporter like domains"/>
    <property type="match status" value="1"/>
</dbReference>
<evidence type="ECO:0000256" key="5">
    <source>
        <dbReference type="ARBA" id="ARBA00022989"/>
    </source>
</evidence>
<reference evidence="10 11" key="1">
    <citation type="submission" date="2019-06" db="EMBL/GenBank/DDBJ databases">
        <title>Sequencing the genomes of 1000 actinobacteria strains.</title>
        <authorList>
            <person name="Klenk H.-P."/>
        </authorList>
    </citation>
    <scope>NUCLEOTIDE SEQUENCE [LARGE SCALE GENOMIC DNA]</scope>
    <source>
        <strain evidence="10 11">DSM 45679</strain>
    </source>
</reference>
<feature type="transmembrane region" description="Helical" evidence="8">
    <location>
        <begin position="277"/>
        <end position="304"/>
    </location>
</feature>
<dbReference type="NCBIfam" id="TIGR00711">
    <property type="entry name" value="efflux_EmrB"/>
    <property type="match status" value="1"/>
</dbReference>
<dbReference type="PROSITE" id="PS50850">
    <property type="entry name" value="MFS"/>
    <property type="match status" value="1"/>
</dbReference>
<feature type="transmembrane region" description="Helical" evidence="8">
    <location>
        <begin position="458"/>
        <end position="476"/>
    </location>
</feature>
<evidence type="ECO:0000256" key="6">
    <source>
        <dbReference type="ARBA" id="ARBA00023136"/>
    </source>
</evidence>
<accession>A0A542DPX7</accession>
<feature type="transmembrane region" description="Helical" evidence="8">
    <location>
        <begin position="144"/>
        <end position="169"/>
    </location>
</feature>
<dbReference type="PRINTS" id="PR01036">
    <property type="entry name" value="TCRTETB"/>
</dbReference>
<keyword evidence="6 8" id="KW-0472">Membrane</keyword>
<dbReference type="CDD" id="cd17321">
    <property type="entry name" value="MFS_MMR_MDR_like"/>
    <property type="match status" value="1"/>
</dbReference>
<dbReference type="InterPro" id="IPR011701">
    <property type="entry name" value="MFS"/>
</dbReference>
<feature type="domain" description="Major facilitator superfamily (MFS) profile" evidence="9">
    <location>
        <begin position="20"/>
        <end position="481"/>
    </location>
</feature>
<feature type="transmembrane region" description="Helical" evidence="8">
    <location>
        <begin position="376"/>
        <end position="400"/>
    </location>
</feature>
<feature type="transmembrane region" description="Helical" evidence="8">
    <location>
        <begin position="346"/>
        <end position="364"/>
    </location>
</feature>
<keyword evidence="3" id="KW-1003">Cell membrane</keyword>
<evidence type="ECO:0000256" key="1">
    <source>
        <dbReference type="ARBA" id="ARBA00004651"/>
    </source>
</evidence>
<feature type="transmembrane region" description="Helical" evidence="8">
    <location>
        <begin position="207"/>
        <end position="226"/>
    </location>
</feature>
<keyword evidence="2" id="KW-0813">Transport</keyword>
<dbReference type="InterPro" id="IPR004638">
    <property type="entry name" value="EmrB-like"/>
</dbReference>
<keyword evidence="11" id="KW-1185">Reference proteome</keyword>
<feature type="transmembrane region" description="Helical" evidence="8">
    <location>
        <begin position="316"/>
        <end position="334"/>
    </location>
</feature>
<dbReference type="Proteomes" id="UP000320876">
    <property type="component" value="Unassembled WGS sequence"/>
</dbReference>
<feature type="transmembrane region" description="Helical" evidence="8">
    <location>
        <begin position="18"/>
        <end position="42"/>
    </location>
</feature>
<evidence type="ECO:0000313" key="10">
    <source>
        <dbReference type="EMBL" id="TQJ05153.1"/>
    </source>
</evidence>